<proteinExistence type="predicted"/>
<protein>
    <submittedName>
        <fullName evidence="1">Uncharacterized protein</fullName>
    </submittedName>
</protein>
<organism evidence="1">
    <name type="scientific">viral metagenome</name>
    <dbReference type="NCBI Taxonomy" id="1070528"/>
    <lineage>
        <taxon>unclassified sequences</taxon>
        <taxon>metagenomes</taxon>
        <taxon>organismal metagenomes</taxon>
    </lineage>
</organism>
<reference evidence="1" key="1">
    <citation type="journal article" date="2020" name="Nature">
        <title>Giant virus diversity and host interactions through global metagenomics.</title>
        <authorList>
            <person name="Schulz F."/>
            <person name="Roux S."/>
            <person name="Paez-Espino D."/>
            <person name="Jungbluth S."/>
            <person name="Walsh D.A."/>
            <person name="Denef V.J."/>
            <person name="McMahon K.D."/>
            <person name="Konstantinidis K.T."/>
            <person name="Eloe-Fadrosh E.A."/>
            <person name="Kyrpides N.C."/>
            <person name="Woyke T."/>
        </authorList>
    </citation>
    <scope>NUCLEOTIDE SEQUENCE</scope>
    <source>
        <strain evidence="1">GVMAG-M-3300020192-26</strain>
    </source>
</reference>
<dbReference type="AlphaFoldDB" id="A0A6C0CAP5"/>
<evidence type="ECO:0000313" key="1">
    <source>
        <dbReference type="EMBL" id="QHT00880.1"/>
    </source>
</evidence>
<dbReference type="EMBL" id="MN739360">
    <property type="protein sequence ID" value="QHT00880.1"/>
    <property type="molecule type" value="Genomic_DNA"/>
</dbReference>
<accession>A0A6C0CAP5</accession>
<sequence>MILFCNIAFSDLLNMQRKTSANMILRCNISTFNDLLNTMRKSPINKI</sequence>
<name>A0A6C0CAP5_9ZZZZ</name>